<dbReference type="InterPro" id="IPR002931">
    <property type="entry name" value="Transglutaminase-like"/>
</dbReference>
<dbReference type="RefSeq" id="WP_216875306.1">
    <property type="nucleotide sequence ID" value="NZ_JAERQM010000003.1"/>
</dbReference>
<dbReference type="Proteomes" id="UP000689967">
    <property type="component" value="Unassembled WGS sequence"/>
</dbReference>
<evidence type="ECO:0000313" key="2">
    <source>
        <dbReference type="EMBL" id="MBU8544223.1"/>
    </source>
</evidence>
<sequence length="269" mass="30018">MRIRAGCQITYDCPQPTPMLLMVNPHPSRAPDLIGPHEISFNPPIPHHDYQDGFGNTCTRIVAPTGRLVIRTNFLVQDSGLTDPVHPEARQHRVEDLPDDALVYLLGSRYCDTDKLGNFAWAQFGQGPEGWARVQAICDYAHNHIKFDYQRASATRSAHDAHQEQVGVCRDFAHLAVTLCRCVNIPARYCTGYLGDIGMPPPYGPMDFAAWFEVYLDGAWHTFDARNNMPRIGRILMARGRDATDVAIATTFGPCTLADFQVFTDEVTG</sequence>
<proteinExistence type="predicted"/>
<keyword evidence="3" id="KW-1185">Reference proteome</keyword>
<feature type="domain" description="Transglutaminase-like" evidence="1">
    <location>
        <begin position="161"/>
        <end position="227"/>
    </location>
</feature>
<evidence type="ECO:0000259" key="1">
    <source>
        <dbReference type="SMART" id="SM00460"/>
    </source>
</evidence>
<accession>A0ABS6H930</accession>
<dbReference type="PANTHER" id="PTHR33490">
    <property type="entry name" value="BLR5614 PROTEIN-RELATED"/>
    <property type="match status" value="1"/>
</dbReference>
<dbReference type="PANTHER" id="PTHR33490:SF12">
    <property type="entry name" value="BLL5557 PROTEIN"/>
    <property type="match status" value="1"/>
</dbReference>
<dbReference type="EMBL" id="JAERQM010000003">
    <property type="protein sequence ID" value="MBU8544223.1"/>
    <property type="molecule type" value="Genomic_DNA"/>
</dbReference>
<protein>
    <submittedName>
        <fullName evidence="2">Transglutaminase family protein</fullName>
    </submittedName>
</protein>
<name>A0ABS6H930_9PROT</name>
<evidence type="ECO:0000313" key="3">
    <source>
        <dbReference type="Proteomes" id="UP000689967"/>
    </source>
</evidence>
<dbReference type="Pfam" id="PF01841">
    <property type="entry name" value="Transglut_core"/>
    <property type="match status" value="1"/>
</dbReference>
<organism evidence="2 3">
    <name type="scientific">Falsiroseomonas oleicola</name>
    <dbReference type="NCBI Taxonomy" id="2801474"/>
    <lineage>
        <taxon>Bacteria</taxon>
        <taxon>Pseudomonadati</taxon>
        <taxon>Pseudomonadota</taxon>
        <taxon>Alphaproteobacteria</taxon>
        <taxon>Acetobacterales</taxon>
        <taxon>Roseomonadaceae</taxon>
        <taxon>Falsiroseomonas</taxon>
    </lineage>
</organism>
<reference evidence="2 3" key="1">
    <citation type="submission" date="2021-01" db="EMBL/GenBank/DDBJ databases">
        <title>Roseomonas sp. nov, a bacterium isolated from an oil production mixture in Yumen Oilfield.</title>
        <authorList>
            <person name="Wu D."/>
        </authorList>
    </citation>
    <scope>NUCLEOTIDE SEQUENCE [LARGE SCALE GENOMIC DNA]</scope>
    <source>
        <strain evidence="2 3">ROY-5-3</strain>
    </source>
</reference>
<dbReference type="SMART" id="SM00460">
    <property type="entry name" value="TGc"/>
    <property type="match status" value="1"/>
</dbReference>
<comment type="caution">
    <text evidence="2">The sequence shown here is derived from an EMBL/GenBank/DDBJ whole genome shotgun (WGS) entry which is preliminary data.</text>
</comment>
<gene>
    <name evidence="2" type="ORF">JJQ90_10930</name>
</gene>